<dbReference type="EMBL" id="OX395129">
    <property type="protein sequence ID" value="CAI5771793.1"/>
    <property type="molecule type" value="Genomic_DNA"/>
</dbReference>
<dbReference type="Proteomes" id="UP001178461">
    <property type="component" value="Chromosome 4"/>
</dbReference>
<dbReference type="AlphaFoldDB" id="A0AA35K780"/>
<proteinExistence type="predicted"/>
<organism evidence="1 2">
    <name type="scientific">Podarcis lilfordi</name>
    <name type="common">Lilford's wall lizard</name>
    <dbReference type="NCBI Taxonomy" id="74358"/>
    <lineage>
        <taxon>Eukaryota</taxon>
        <taxon>Metazoa</taxon>
        <taxon>Chordata</taxon>
        <taxon>Craniata</taxon>
        <taxon>Vertebrata</taxon>
        <taxon>Euteleostomi</taxon>
        <taxon>Lepidosauria</taxon>
        <taxon>Squamata</taxon>
        <taxon>Bifurcata</taxon>
        <taxon>Unidentata</taxon>
        <taxon>Episquamata</taxon>
        <taxon>Laterata</taxon>
        <taxon>Lacertibaenia</taxon>
        <taxon>Lacertidae</taxon>
        <taxon>Podarcis</taxon>
    </lineage>
</organism>
<reference evidence="1" key="1">
    <citation type="submission" date="2022-12" db="EMBL/GenBank/DDBJ databases">
        <authorList>
            <person name="Alioto T."/>
            <person name="Alioto T."/>
            <person name="Gomez Garrido J."/>
        </authorList>
    </citation>
    <scope>NUCLEOTIDE SEQUENCE</scope>
</reference>
<sequence>MLTPLQQRYNGTTVHTIDVKLCMWNVTVTNRNTNIKQTTNMSIFEAASSCCDPVMLAGLVML</sequence>
<accession>A0AA35K780</accession>
<name>A0AA35K780_9SAUR</name>
<gene>
    <name evidence="1" type="ORF">PODLI_1B039946</name>
</gene>
<feature type="non-terminal residue" evidence="1">
    <location>
        <position position="62"/>
    </location>
</feature>
<protein>
    <submittedName>
        <fullName evidence="1">Uncharacterized protein</fullName>
    </submittedName>
</protein>
<evidence type="ECO:0000313" key="2">
    <source>
        <dbReference type="Proteomes" id="UP001178461"/>
    </source>
</evidence>
<evidence type="ECO:0000313" key="1">
    <source>
        <dbReference type="EMBL" id="CAI5771793.1"/>
    </source>
</evidence>
<keyword evidence="2" id="KW-1185">Reference proteome</keyword>